<comment type="caution">
    <text evidence="1">The sequence shown here is derived from an EMBL/GenBank/DDBJ whole genome shotgun (WGS) entry which is preliminary data.</text>
</comment>
<dbReference type="EMBL" id="CM037614">
    <property type="protein sequence ID" value="KAH8017956.1"/>
    <property type="molecule type" value="Genomic_DNA"/>
</dbReference>
<dbReference type="Proteomes" id="UP000827872">
    <property type="component" value="Linkage Group LG01"/>
</dbReference>
<gene>
    <name evidence="1" type="ORF">K3G42_033344</name>
</gene>
<protein>
    <submittedName>
        <fullName evidence="1">Uncharacterized protein</fullName>
    </submittedName>
</protein>
<reference evidence="1" key="1">
    <citation type="submission" date="2021-08" db="EMBL/GenBank/DDBJ databases">
        <title>The first chromosome-level gecko genome reveals the dynamic sex chromosomes of Neotropical dwarf geckos (Sphaerodactylidae: Sphaerodactylus).</title>
        <authorList>
            <person name="Pinto B.J."/>
            <person name="Keating S.E."/>
            <person name="Gamble T."/>
        </authorList>
    </citation>
    <scope>NUCLEOTIDE SEQUENCE</scope>
    <source>
        <strain evidence="1">TG3544</strain>
    </source>
</reference>
<evidence type="ECO:0000313" key="2">
    <source>
        <dbReference type="Proteomes" id="UP000827872"/>
    </source>
</evidence>
<evidence type="ECO:0000313" key="1">
    <source>
        <dbReference type="EMBL" id="KAH8017956.1"/>
    </source>
</evidence>
<name>A0ACB8GE54_9SAUR</name>
<keyword evidence="2" id="KW-1185">Reference proteome</keyword>
<sequence length="901" mass="99282">MAVAGLLSAGAYSRASHSYRFSLPPKATQLGPTAVAAWLHLLPQGFPLHPPPAHKKAARAQRGGIARPKLQDLPPDRAIASLPGLRSNAGVRRRLVSRPFTCFVELNRSAFLEPESLPKPKKSPFVSQKLTGLVGEIVCGGPLPATPCHVPVCSFNGQNKYTGESTAVDLAPSSQKVNADVSEARAEGGDVDSGTQQVHLPVLPLQPAPVPSVVVSAFQPLPQPLSPPPKPQPTYYDTDIAEVVEELVCDVLEAECREVSSAGAAYAHSAIRISDATAEEVTTEMTLEMLRQISSDTLNAERERFEEERRKAEEERRKREREQTITTLSLSLGVEFTEVVVKEIAREISTEELKCAVEKDRRARVARCSKEVCSEIVGVFLEDEIFHCAKETLQELQCFCKYLQRWREAVAARKKLKRQMRAFPAAPCCVDPKNKLRALLPSAECPIAREDLEKGMVDLGHAGRLGTSCCRLAQLRQKTNHQIKVQHFYQQLLCDAAWTPLDLPSLVAENIPELQENVFWKVLLILPAYEEFPAEDPSRILADWLKAKFATNKKSKPAASVADDGLQTLALQTSLHALGDQVVCVNVCVKVTHGILSASLELDDRGDSKSFLAPAGLFLLLPPPRKGREALPRKMFIETLSACFQLKRLLQAMKPLHPVVQLVVLFQARLMLPDLISANLVSDYIVVEVPDSVNDLQGTVRLTEAIQWLVAQCPSSPQLCCQTLMQYVEDGVDREFSQYFYQDRKERHLAGLPSQDPSAIIELYNSVVQFLAKVASSEVLCDLSWPVTEFAELGGIKALPHLQWNTPSHLSWLKKALLSFEIPQMDLPPLGGIIIINVFSPHGSLGAPVCTMIPPLLVPRDCQFSSGPKQCFQSQIESLLSKSLHQMEGQSACTSSEEALH</sequence>
<organism evidence="1 2">
    <name type="scientific">Sphaerodactylus townsendi</name>
    <dbReference type="NCBI Taxonomy" id="933632"/>
    <lineage>
        <taxon>Eukaryota</taxon>
        <taxon>Metazoa</taxon>
        <taxon>Chordata</taxon>
        <taxon>Craniata</taxon>
        <taxon>Vertebrata</taxon>
        <taxon>Euteleostomi</taxon>
        <taxon>Lepidosauria</taxon>
        <taxon>Squamata</taxon>
        <taxon>Bifurcata</taxon>
        <taxon>Gekkota</taxon>
        <taxon>Sphaerodactylidae</taxon>
        <taxon>Sphaerodactylus</taxon>
    </lineage>
</organism>
<accession>A0ACB8GE54</accession>
<proteinExistence type="predicted"/>